<dbReference type="Proteomes" id="UP001604277">
    <property type="component" value="Unassembled WGS sequence"/>
</dbReference>
<dbReference type="Pfam" id="PF23380">
    <property type="entry name" value="VIN3_C"/>
    <property type="match status" value="1"/>
</dbReference>
<dbReference type="PANTHER" id="PTHR46286:SF2">
    <property type="entry name" value="VIN3-LIKE PROTEIN 2"/>
    <property type="match status" value="1"/>
</dbReference>
<protein>
    <submittedName>
        <fullName evidence="3">VIN3-like protein 2</fullName>
    </submittedName>
</protein>
<reference evidence="4" key="1">
    <citation type="submission" date="2024-07" db="EMBL/GenBank/DDBJ databases">
        <title>Two chromosome-level genome assemblies of Korean endemic species Abeliophyllum distichum and Forsythia ovata (Oleaceae).</title>
        <authorList>
            <person name="Jang H."/>
        </authorList>
    </citation>
    <scope>NUCLEOTIDE SEQUENCE [LARGE SCALE GENOMIC DNA]</scope>
</reference>
<name>A0ABD1R3D6_9LAMI</name>
<sequence length="179" mass="20654">MVKETSTDNGSNNPRPTGLECVPYTPCKLENVKDGIGKNNGPKLGRKDLDIASTRDEPQAGSSSKKRSGERRERRDEECNGIGDKDFEYYVKVIRWLECDGHIETTFRQKFLTWYSLRANPQEVRVVKVFIDTFIEEPGISCRTTCRHLLRCYFEQEKFYGTSRILHEALALMYSRVCS</sequence>
<feature type="domain" description="VIN3-like C-terminal" evidence="2">
    <location>
        <begin position="84"/>
        <end position="138"/>
    </location>
</feature>
<keyword evidence="4" id="KW-1185">Reference proteome</keyword>
<feature type="region of interest" description="Disordered" evidence="1">
    <location>
        <begin position="1"/>
        <end position="77"/>
    </location>
</feature>
<dbReference type="AlphaFoldDB" id="A0ABD1R3D6"/>
<dbReference type="PANTHER" id="PTHR46286">
    <property type="entry name" value="VIN3-LIKE PROTEIN 2-RELATED"/>
    <property type="match status" value="1"/>
</dbReference>
<dbReference type="InterPro" id="IPR056990">
    <property type="entry name" value="VIN3-like_C"/>
</dbReference>
<accession>A0ABD1R3D6</accession>
<comment type="caution">
    <text evidence="3">The sequence shown here is derived from an EMBL/GenBank/DDBJ whole genome shotgun (WGS) entry which is preliminary data.</text>
</comment>
<feature type="compositionally biased region" description="Basic and acidic residues" evidence="1">
    <location>
        <begin position="45"/>
        <end position="58"/>
    </location>
</feature>
<dbReference type="InterPro" id="IPR044514">
    <property type="entry name" value="VIN3-like"/>
</dbReference>
<gene>
    <name evidence="3" type="ORF">Fot_44367</name>
</gene>
<evidence type="ECO:0000259" key="2">
    <source>
        <dbReference type="Pfam" id="PF23380"/>
    </source>
</evidence>
<proteinExistence type="predicted"/>
<evidence type="ECO:0000256" key="1">
    <source>
        <dbReference type="SAM" id="MobiDB-lite"/>
    </source>
</evidence>
<evidence type="ECO:0000313" key="4">
    <source>
        <dbReference type="Proteomes" id="UP001604277"/>
    </source>
</evidence>
<dbReference type="EMBL" id="JBFOLJ010000013">
    <property type="protein sequence ID" value="KAL2482923.1"/>
    <property type="molecule type" value="Genomic_DNA"/>
</dbReference>
<evidence type="ECO:0000313" key="3">
    <source>
        <dbReference type="EMBL" id="KAL2482923.1"/>
    </source>
</evidence>
<organism evidence="3 4">
    <name type="scientific">Forsythia ovata</name>
    <dbReference type="NCBI Taxonomy" id="205694"/>
    <lineage>
        <taxon>Eukaryota</taxon>
        <taxon>Viridiplantae</taxon>
        <taxon>Streptophyta</taxon>
        <taxon>Embryophyta</taxon>
        <taxon>Tracheophyta</taxon>
        <taxon>Spermatophyta</taxon>
        <taxon>Magnoliopsida</taxon>
        <taxon>eudicotyledons</taxon>
        <taxon>Gunneridae</taxon>
        <taxon>Pentapetalae</taxon>
        <taxon>asterids</taxon>
        <taxon>lamiids</taxon>
        <taxon>Lamiales</taxon>
        <taxon>Oleaceae</taxon>
        <taxon>Forsythieae</taxon>
        <taxon>Forsythia</taxon>
    </lineage>
</organism>